<reference evidence="2" key="2">
    <citation type="submission" date="2024-01" db="EMBL/GenBank/DDBJ databases">
        <title>Comparative genomics of Cryptococcus and Kwoniella reveals pathogenesis evolution and contrasting modes of karyotype evolution via chromosome fusion or intercentromeric recombination.</title>
        <authorList>
            <person name="Coelho M.A."/>
            <person name="David-Palma M."/>
            <person name="Shea T."/>
            <person name="Bowers K."/>
            <person name="McGinley-Smith S."/>
            <person name="Mohammad A.W."/>
            <person name="Gnirke A."/>
            <person name="Yurkov A.M."/>
            <person name="Nowrousian M."/>
            <person name="Sun S."/>
            <person name="Cuomo C.A."/>
            <person name="Heitman J."/>
        </authorList>
    </citation>
    <scope>NUCLEOTIDE SEQUENCE</scope>
    <source>
        <strain evidence="2">CBS 12478</strain>
    </source>
</reference>
<feature type="compositionally biased region" description="Low complexity" evidence="1">
    <location>
        <begin position="702"/>
        <end position="711"/>
    </location>
</feature>
<protein>
    <submittedName>
        <fullName evidence="2">Uncharacterized protein</fullName>
    </submittedName>
</protein>
<dbReference type="RefSeq" id="XP_031861574.2">
    <property type="nucleotide sequence ID" value="XM_032003972.2"/>
</dbReference>
<feature type="compositionally biased region" description="Low complexity" evidence="1">
    <location>
        <begin position="407"/>
        <end position="418"/>
    </location>
</feature>
<dbReference type="EMBL" id="CP144057">
    <property type="protein sequence ID" value="WWD19828.1"/>
    <property type="molecule type" value="Genomic_DNA"/>
</dbReference>
<gene>
    <name evidence="2" type="ORF">CI109_104295</name>
</gene>
<keyword evidence="3" id="KW-1185">Reference proteome</keyword>
<evidence type="ECO:0000313" key="2">
    <source>
        <dbReference type="EMBL" id="WWD19828.1"/>
    </source>
</evidence>
<dbReference type="GeneID" id="43588100"/>
<sequence length="1076" mass="118521">MAGNRSNVTLLPSFLSFSSSENTICAMSTIQLTTTKEVRLYEFLMRKGITKENARNALEEFVFKSMGQGKRVREWCEDITKVLEKISAPTCNRHALHLPPLDILLPFIHLPSNPYFPTAQPPLPAPLVSTASLSSLSRHQFVDALARLSRDDRTGSSPYIDDEDLVIELCLEYIGRRWRVASSDGNESGEDSLVDGISRKLTEIEFELQLQGNTSATLSILHKVRFNLGFVTCAQLITKLNNGFTNTNTHTGADYTNTNGRVQLLPPYGFIKAWAERRLCAGMAYQVVVDDLKGVRSRVEEDTHKKVIIDVLADIGIVTRSQRDERSETPDQFGLHLSPSPIITSSVGSKRTRTLSALFQSQKMGRKTNVHGAPSSKWFPQNRSSSSTTKVYPDDPPNDGPTLPIMSSTSPTVPQSPTLVGTPLSATFPDYITNRSSFSTIRLVTTLHDDVFSSLMAFTDPEDIRAVLLNHLMEMRYHLHGQEDEGWYLGGGKEQAEDLLDHLERKMVGKRDVMGLREVFDSMRSAFDLPPLSRHVIGRLSAHQTSPTSPQSVGRQRGVSVDLDQYLAEIAPTTTRSIDIKLTNPQRQEVLSSPNRESAGAQSTITSESFTSTDSQGRSISRFSDFTIREAKIEYPQESRAVEYHFPPKSTALNNDEDISPFTVAYKKGFSLSVPDLSEGGTYTRLPPKLSLRRSKLRLSKSKSATKLSTSGSDRDFALPPVDEVATPRAAKFDNNLDATPSCIRETLCTLSSSSSLCSPGEHLLVTPDSRRSSTPVDKHRRQWNRNFAIFDGEQVSPSKEYLPLQRGSEKDEHVPSGSLGLSVFEGSPARVRFTPSPSRSCSPGEEAPDSGSLGYGGDENGDEASIPLGVIMKLFSRPQADGLTSEEVERVLERMVLVEKRRVERSGLAWDTATKSHIVWLIEQVAVLLDCPAFVPAISRVVASLSNLSVQTATRSSLSPKYVGSTPNLSSNPNALAPRPICAYGDEHIDGSTTPLNLYQRRIQTNGSISSFDSISSRSTYSIQSTHTSSPGPMKRMGSYTNANTKNASRLRDVETSSIGTFGRRNSIEEIVLGN</sequence>
<feature type="region of interest" description="Disordered" evidence="1">
    <location>
        <begin position="804"/>
        <end position="860"/>
    </location>
</feature>
<feature type="region of interest" description="Disordered" evidence="1">
    <location>
        <begin position="361"/>
        <end position="420"/>
    </location>
</feature>
<name>A0AAJ8LID4_9TREE</name>
<feature type="region of interest" description="Disordered" evidence="1">
    <location>
        <begin position="585"/>
        <end position="617"/>
    </location>
</feature>
<reference evidence="2" key="1">
    <citation type="submission" date="2017-08" db="EMBL/GenBank/DDBJ databases">
        <authorList>
            <person name="Cuomo C."/>
            <person name="Billmyre B."/>
            <person name="Heitman J."/>
        </authorList>
    </citation>
    <scope>NUCLEOTIDE SEQUENCE</scope>
    <source>
        <strain evidence="2">CBS 12478</strain>
    </source>
</reference>
<evidence type="ECO:0000313" key="3">
    <source>
        <dbReference type="Proteomes" id="UP000322225"/>
    </source>
</evidence>
<dbReference type="Proteomes" id="UP000322225">
    <property type="component" value="Chromosome 7"/>
</dbReference>
<proteinExistence type="predicted"/>
<accession>A0AAJ8LID4</accession>
<feature type="region of interest" description="Disordered" evidence="1">
    <location>
        <begin position="701"/>
        <end position="720"/>
    </location>
</feature>
<dbReference type="AlphaFoldDB" id="A0AAJ8LID4"/>
<dbReference type="KEGG" id="ksn:43588100"/>
<feature type="compositionally biased region" description="Polar residues" evidence="1">
    <location>
        <begin position="378"/>
        <end position="390"/>
    </location>
</feature>
<organism evidence="2 3">
    <name type="scientific">Kwoniella shandongensis</name>
    <dbReference type="NCBI Taxonomy" id="1734106"/>
    <lineage>
        <taxon>Eukaryota</taxon>
        <taxon>Fungi</taxon>
        <taxon>Dikarya</taxon>
        <taxon>Basidiomycota</taxon>
        <taxon>Agaricomycotina</taxon>
        <taxon>Tremellomycetes</taxon>
        <taxon>Tremellales</taxon>
        <taxon>Cryptococcaceae</taxon>
        <taxon>Kwoniella</taxon>
    </lineage>
</organism>
<evidence type="ECO:0000256" key="1">
    <source>
        <dbReference type="SAM" id="MobiDB-lite"/>
    </source>
</evidence>